<dbReference type="PANTHER" id="PTHR32347">
    <property type="entry name" value="EFFLUX SYSTEM COMPONENT YKNX-RELATED"/>
    <property type="match status" value="1"/>
</dbReference>
<dbReference type="GO" id="GO:0030313">
    <property type="term" value="C:cell envelope"/>
    <property type="evidence" value="ECO:0007669"/>
    <property type="project" value="UniProtKB-SubCell"/>
</dbReference>
<dbReference type="Proteomes" id="UP001319104">
    <property type="component" value="Unassembled WGS sequence"/>
</dbReference>
<keyword evidence="2" id="KW-0175">Coiled coil</keyword>
<protein>
    <submittedName>
        <fullName evidence="4">Efflux RND transporter periplasmic adaptor subunit</fullName>
    </submittedName>
</protein>
<comment type="caution">
    <text evidence="4">The sequence shown here is derived from an EMBL/GenBank/DDBJ whole genome shotgun (WGS) entry which is preliminary data.</text>
</comment>
<gene>
    <name evidence="4" type="ORF">KI659_00360</name>
</gene>
<evidence type="ECO:0000256" key="2">
    <source>
        <dbReference type="ARBA" id="ARBA00023054"/>
    </source>
</evidence>
<dbReference type="InterPro" id="IPR050465">
    <property type="entry name" value="UPF0194_transport"/>
</dbReference>
<dbReference type="InterPro" id="IPR058792">
    <property type="entry name" value="Beta-barrel_RND_2"/>
</dbReference>
<dbReference type="RefSeq" id="WP_213943359.1">
    <property type="nucleotide sequence ID" value="NZ_JAHCMY010000001.1"/>
</dbReference>
<evidence type="ECO:0000256" key="1">
    <source>
        <dbReference type="ARBA" id="ARBA00004196"/>
    </source>
</evidence>
<reference evidence="4 5" key="1">
    <citation type="submission" date="2021-05" db="EMBL/GenBank/DDBJ databases">
        <authorList>
            <person name="Zhang Z.D."/>
            <person name="Osman G."/>
        </authorList>
    </citation>
    <scope>NUCLEOTIDE SEQUENCE [LARGE SCALE GENOMIC DNA]</scope>
    <source>
        <strain evidence="4 5">KCTC 32217</strain>
    </source>
</reference>
<evidence type="ECO:0000313" key="5">
    <source>
        <dbReference type="Proteomes" id="UP001319104"/>
    </source>
</evidence>
<comment type="subcellular location">
    <subcellularLocation>
        <location evidence="1">Cell envelope</location>
    </subcellularLocation>
</comment>
<accession>A0AAP2G2X4</accession>
<sequence length="362" mass="41198">MNLLRKIFLLGCCLGFFVSCGENYEKATVKRGNISESVYASGIVKSLGQYQAYATVSGLVDEVYVQEGDTVKIGDPIISIYNESGRLNRESAELARAYADRQANQSRLRDLEIAVELAKSQLENDSLMLERQKRLRSQGVGTETEMERRELNFRNSATQYQSSKIRYQELKREIDFQDRQAYQNLKISRAMEDDFLVTSRVDGVVFSMLREKGELVSPQTPLAVLGQAGKYFLELQVDEYDIVKVRTGQKIFVSMDSYRGQTFEAIVTKINPILNQASKSFTVEAVFTREPEQLFPFLTLEANILIKESKEALLVPRSFVHQDNYVVTEQMDTLEVKLGIRDFQMAELIEGVGEGTKLIRRP</sequence>
<dbReference type="Gene3D" id="2.40.50.100">
    <property type="match status" value="1"/>
</dbReference>
<evidence type="ECO:0000259" key="3">
    <source>
        <dbReference type="Pfam" id="PF25954"/>
    </source>
</evidence>
<name>A0AAP2G2X4_9BACT</name>
<dbReference type="Gene3D" id="2.40.30.170">
    <property type="match status" value="1"/>
</dbReference>
<feature type="domain" description="CusB-like beta-barrel" evidence="3">
    <location>
        <begin position="233"/>
        <end position="301"/>
    </location>
</feature>
<organism evidence="4 5">
    <name type="scientific">Litoribacter ruber</name>
    <dbReference type="NCBI Taxonomy" id="702568"/>
    <lineage>
        <taxon>Bacteria</taxon>
        <taxon>Pseudomonadati</taxon>
        <taxon>Bacteroidota</taxon>
        <taxon>Cytophagia</taxon>
        <taxon>Cytophagales</taxon>
        <taxon>Cyclobacteriaceae</taxon>
        <taxon>Litoribacter</taxon>
    </lineage>
</organism>
<evidence type="ECO:0000313" key="4">
    <source>
        <dbReference type="EMBL" id="MBS9522456.1"/>
    </source>
</evidence>
<keyword evidence="5" id="KW-1185">Reference proteome</keyword>
<dbReference type="Pfam" id="PF25954">
    <property type="entry name" value="Beta-barrel_RND_2"/>
    <property type="match status" value="1"/>
</dbReference>
<dbReference type="PROSITE" id="PS51257">
    <property type="entry name" value="PROKAR_LIPOPROTEIN"/>
    <property type="match status" value="1"/>
</dbReference>
<dbReference type="SUPFAM" id="SSF111369">
    <property type="entry name" value="HlyD-like secretion proteins"/>
    <property type="match status" value="1"/>
</dbReference>
<dbReference type="EMBL" id="JAHCMY010000001">
    <property type="protein sequence ID" value="MBS9522456.1"/>
    <property type="molecule type" value="Genomic_DNA"/>
</dbReference>
<proteinExistence type="predicted"/>
<dbReference type="AlphaFoldDB" id="A0AAP2G2X4"/>
<dbReference type="PANTHER" id="PTHR32347:SF14">
    <property type="entry name" value="EFFLUX SYSTEM COMPONENT YKNX-RELATED"/>
    <property type="match status" value="1"/>
</dbReference>